<dbReference type="AlphaFoldDB" id="A0A0W1AAJ3"/>
<proteinExistence type="predicted"/>
<organism evidence="2 3">
    <name type="scientific">Legionella waltersii</name>
    <dbReference type="NCBI Taxonomy" id="66969"/>
    <lineage>
        <taxon>Bacteria</taxon>
        <taxon>Pseudomonadati</taxon>
        <taxon>Pseudomonadota</taxon>
        <taxon>Gammaproteobacteria</taxon>
        <taxon>Legionellales</taxon>
        <taxon>Legionellaceae</taxon>
        <taxon>Legionella</taxon>
    </lineage>
</organism>
<protein>
    <submittedName>
        <fullName evidence="2">Uncharacterized protein</fullName>
    </submittedName>
</protein>
<name>A0A0W1AAJ3_9GAMM</name>
<evidence type="ECO:0000256" key="1">
    <source>
        <dbReference type="SAM" id="SignalP"/>
    </source>
</evidence>
<dbReference type="PATRIC" id="fig|66969.6.peg.1970"/>
<dbReference type="Proteomes" id="UP000054729">
    <property type="component" value="Unassembled WGS sequence"/>
</dbReference>
<reference evidence="2 3" key="1">
    <citation type="submission" date="2015-11" db="EMBL/GenBank/DDBJ databases">
        <title>Genomic analysis of 38 Legionella species identifies large and diverse effector repertoires.</title>
        <authorList>
            <person name="Burstein D."/>
            <person name="Amaro F."/>
            <person name="Zusman T."/>
            <person name="Lifshitz Z."/>
            <person name="Cohen O."/>
            <person name="Gilbert J.A."/>
            <person name="Pupko T."/>
            <person name="Shuman H.A."/>
            <person name="Segal G."/>
        </authorList>
    </citation>
    <scope>NUCLEOTIDE SEQUENCE [LARGE SCALE GENOMIC DNA]</scope>
    <source>
        <strain evidence="2 3">ATCC 51914</strain>
    </source>
</reference>
<sequence length="79" mass="8960">MRNLSVTSSLLIAFLFSFQLFAVDNPDLDQDVDQLNQEECTNQAYQQCLDDVCLTSDSTDCTQQCQSLANDKCQQQQDE</sequence>
<comment type="caution">
    <text evidence="2">The sequence shown here is derived from an EMBL/GenBank/DDBJ whole genome shotgun (WGS) entry which is preliminary data.</text>
</comment>
<dbReference type="EMBL" id="LNZB01000041">
    <property type="protein sequence ID" value="KTD78374.1"/>
    <property type="molecule type" value="Genomic_DNA"/>
</dbReference>
<keyword evidence="3" id="KW-1185">Reference proteome</keyword>
<dbReference type="OrthoDB" id="5648993at2"/>
<dbReference type="RefSeq" id="WP_058480466.1">
    <property type="nucleotide sequence ID" value="NZ_CAAAIQ010000004.1"/>
</dbReference>
<feature type="chain" id="PRO_5006919581" evidence="1">
    <location>
        <begin position="23"/>
        <end position="79"/>
    </location>
</feature>
<gene>
    <name evidence="2" type="ORF">Lwal_1809</name>
</gene>
<keyword evidence="1" id="KW-0732">Signal</keyword>
<evidence type="ECO:0000313" key="2">
    <source>
        <dbReference type="EMBL" id="KTD78374.1"/>
    </source>
</evidence>
<evidence type="ECO:0000313" key="3">
    <source>
        <dbReference type="Proteomes" id="UP000054729"/>
    </source>
</evidence>
<feature type="signal peptide" evidence="1">
    <location>
        <begin position="1"/>
        <end position="22"/>
    </location>
</feature>
<accession>A0A0W1AAJ3</accession>
<dbReference type="STRING" id="66969.Lwal_1809"/>